<dbReference type="EMBL" id="RBNJ01011762">
    <property type="protein sequence ID" value="RUS25879.1"/>
    <property type="molecule type" value="Genomic_DNA"/>
</dbReference>
<protein>
    <submittedName>
        <fullName evidence="1">Uncharacterized protein</fullName>
    </submittedName>
</protein>
<accession>A0A433Q7Z9</accession>
<dbReference type="AlphaFoldDB" id="A0A433Q7Z9"/>
<name>A0A433Q7Z9_9FUNG</name>
<evidence type="ECO:0000313" key="1">
    <source>
        <dbReference type="EMBL" id="RUS25879.1"/>
    </source>
</evidence>
<reference evidence="1 2" key="1">
    <citation type="journal article" date="2018" name="New Phytol.">
        <title>Phylogenomics of Endogonaceae and evolution of mycorrhizas within Mucoromycota.</title>
        <authorList>
            <person name="Chang Y."/>
            <person name="Desiro A."/>
            <person name="Na H."/>
            <person name="Sandor L."/>
            <person name="Lipzen A."/>
            <person name="Clum A."/>
            <person name="Barry K."/>
            <person name="Grigoriev I.V."/>
            <person name="Martin F.M."/>
            <person name="Stajich J.E."/>
            <person name="Smith M.E."/>
            <person name="Bonito G."/>
            <person name="Spatafora J.W."/>
        </authorList>
    </citation>
    <scope>NUCLEOTIDE SEQUENCE [LARGE SCALE GENOMIC DNA]</scope>
    <source>
        <strain evidence="1 2">AD002</strain>
    </source>
</reference>
<keyword evidence="2" id="KW-1185">Reference proteome</keyword>
<organism evidence="1 2">
    <name type="scientific">Jimgerdemannia flammicorona</name>
    <dbReference type="NCBI Taxonomy" id="994334"/>
    <lineage>
        <taxon>Eukaryota</taxon>
        <taxon>Fungi</taxon>
        <taxon>Fungi incertae sedis</taxon>
        <taxon>Mucoromycota</taxon>
        <taxon>Mucoromycotina</taxon>
        <taxon>Endogonomycetes</taxon>
        <taxon>Endogonales</taxon>
        <taxon>Endogonaceae</taxon>
        <taxon>Jimgerdemannia</taxon>
    </lineage>
</organism>
<gene>
    <name evidence="1" type="ORF">BC938DRAFT_471524</name>
</gene>
<dbReference type="Proteomes" id="UP000274822">
    <property type="component" value="Unassembled WGS sequence"/>
</dbReference>
<sequence length="84" mass="9733">MHRGFSIDIRSTTKFVRSECYQRYDSRDLTTARQTLLSLGHEHCRSSQDHLDCFQHGCRCSGVRLLDKHIPLNPSLPPPPERNI</sequence>
<evidence type="ECO:0000313" key="2">
    <source>
        <dbReference type="Proteomes" id="UP000274822"/>
    </source>
</evidence>
<proteinExistence type="predicted"/>
<comment type="caution">
    <text evidence="1">The sequence shown here is derived from an EMBL/GenBank/DDBJ whole genome shotgun (WGS) entry which is preliminary data.</text>
</comment>